<organism evidence="2 3">
    <name type="scientific">Massarina eburnea CBS 473.64</name>
    <dbReference type="NCBI Taxonomy" id="1395130"/>
    <lineage>
        <taxon>Eukaryota</taxon>
        <taxon>Fungi</taxon>
        <taxon>Dikarya</taxon>
        <taxon>Ascomycota</taxon>
        <taxon>Pezizomycotina</taxon>
        <taxon>Dothideomycetes</taxon>
        <taxon>Pleosporomycetidae</taxon>
        <taxon>Pleosporales</taxon>
        <taxon>Massarineae</taxon>
        <taxon>Massarinaceae</taxon>
        <taxon>Massarina</taxon>
    </lineage>
</organism>
<name>A0A6A6S083_9PLEO</name>
<keyword evidence="1" id="KW-0812">Transmembrane</keyword>
<sequence>MGNNCSPGCCFACWKSCICVKKTRGTDYKRDNPHMFDGKVYGISKEECVANGGSSPAADDGCTPPASFKIFEDKIYGISERLCTKYDGEWLADIDACRDRGYDPAMAYLASIDTGSIGARDDNVKTIENHAENGGVTGVNPWSLVVFIGVVALLASLCGYLFLKIYAMITAMKDARDKKAKAEVAEVVIVKDKVVDDGFDEVSLVSVPAVSQVKT</sequence>
<keyword evidence="3" id="KW-1185">Reference proteome</keyword>
<feature type="transmembrane region" description="Helical" evidence="1">
    <location>
        <begin position="142"/>
        <end position="163"/>
    </location>
</feature>
<gene>
    <name evidence="2" type="ORF">P280DRAFT_549906</name>
</gene>
<reference evidence="2" key="1">
    <citation type="journal article" date="2020" name="Stud. Mycol.">
        <title>101 Dothideomycetes genomes: a test case for predicting lifestyles and emergence of pathogens.</title>
        <authorList>
            <person name="Haridas S."/>
            <person name="Albert R."/>
            <person name="Binder M."/>
            <person name="Bloem J."/>
            <person name="Labutti K."/>
            <person name="Salamov A."/>
            <person name="Andreopoulos B."/>
            <person name="Baker S."/>
            <person name="Barry K."/>
            <person name="Bills G."/>
            <person name="Bluhm B."/>
            <person name="Cannon C."/>
            <person name="Castanera R."/>
            <person name="Culley D."/>
            <person name="Daum C."/>
            <person name="Ezra D."/>
            <person name="Gonzalez J."/>
            <person name="Henrissat B."/>
            <person name="Kuo A."/>
            <person name="Liang C."/>
            <person name="Lipzen A."/>
            <person name="Lutzoni F."/>
            <person name="Magnuson J."/>
            <person name="Mondo S."/>
            <person name="Nolan M."/>
            <person name="Ohm R."/>
            <person name="Pangilinan J."/>
            <person name="Park H.-J."/>
            <person name="Ramirez L."/>
            <person name="Alfaro M."/>
            <person name="Sun H."/>
            <person name="Tritt A."/>
            <person name="Yoshinaga Y."/>
            <person name="Zwiers L.-H."/>
            <person name="Turgeon B."/>
            <person name="Goodwin S."/>
            <person name="Spatafora J."/>
            <person name="Crous P."/>
            <person name="Grigoriev I."/>
        </authorList>
    </citation>
    <scope>NUCLEOTIDE SEQUENCE</scope>
    <source>
        <strain evidence="2">CBS 473.64</strain>
    </source>
</reference>
<protein>
    <submittedName>
        <fullName evidence="2">Uncharacterized protein</fullName>
    </submittedName>
</protein>
<keyword evidence="1" id="KW-1133">Transmembrane helix</keyword>
<evidence type="ECO:0000313" key="3">
    <source>
        <dbReference type="Proteomes" id="UP000799753"/>
    </source>
</evidence>
<dbReference type="AlphaFoldDB" id="A0A6A6S083"/>
<keyword evidence="1" id="KW-0472">Membrane</keyword>
<proteinExistence type="predicted"/>
<evidence type="ECO:0000313" key="2">
    <source>
        <dbReference type="EMBL" id="KAF2640093.1"/>
    </source>
</evidence>
<accession>A0A6A6S083</accession>
<evidence type="ECO:0000256" key="1">
    <source>
        <dbReference type="SAM" id="Phobius"/>
    </source>
</evidence>
<dbReference type="EMBL" id="MU006785">
    <property type="protein sequence ID" value="KAF2640093.1"/>
    <property type="molecule type" value="Genomic_DNA"/>
</dbReference>
<dbReference type="Proteomes" id="UP000799753">
    <property type="component" value="Unassembled WGS sequence"/>
</dbReference>